<reference evidence="2" key="1">
    <citation type="submission" date="2018-02" db="EMBL/GenBank/DDBJ databases">
        <title>Rhizophora mucronata_Transcriptome.</title>
        <authorList>
            <person name="Meera S.P."/>
            <person name="Sreeshan A."/>
            <person name="Augustine A."/>
        </authorList>
    </citation>
    <scope>NUCLEOTIDE SEQUENCE</scope>
    <source>
        <tissue evidence="2">Leaf</tissue>
    </source>
</reference>
<keyword evidence="1" id="KW-0812">Transmembrane</keyword>
<dbReference type="AlphaFoldDB" id="A0A2P2P0B1"/>
<protein>
    <submittedName>
        <fullName evidence="2">Uncharacterized protein</fullName>
    </submittedName>
</protein>
<keyword evidence="1" id="KW-0472">Membrane</keyword>
<organism evidence="2">
    <name type="scientific">Rhizophora mucronata</name>
    <name type="common">Asiatic mangrove</name>
    <dbReference type="NCBI Taxonomy" id="61149"/>
    <lineage>
        <taxon>Eukaryota</taxon>
        <taxon>Viridiplantae</taxon>
        <taxon>Streptophyta</taxon>
        <taxon>Embryophyta</taxon>
        <taxon>Tracheophyta</taxon>
        <taxon>Spermatophyta</taxon>
        <taxon>Magnoliopsida</taxon>
        <taxon>eudicotyledons</taxon>
        <taxon>Gunneridae</taxon>
        <taxon>Pentapetalae</taxon>
        <taxon>rosids</taxon>
        <taxon>fabids</taxon>
        <taxon>Malpighiales</taxon>
        <taxon>Rhizophoraceae</taxon>
        <taxon>Rhizophora</taxon>
    </lineage>
</organism>
<dbReference type="EMBL" id="GGEC01067605">
    <property type="protein sequence ID" value="MBX48089.1"/>
    <property type="molecule type" value="Transcribed_RNA"/>
</dbReference>
<name>A0A2P2P0B1_RHIMU</name>
<keyword evidence="1" id="KW-1133">Transmembrane helix</keyword>
<evidence type="ECO:0000313" key="2">
    <source>
        <dbReference type="EMBL" id="MBX48089.1"/>
    </source>
</evidence>
<sequence>MWLYQLSLGVVNGLKIAGNLDGIYKPLVIGLLLLDHGWICCLLLSLLQLFAFPY</sequence>
<evidence type="ECO:0000256" key="1">
    <source>
        <dbReference type="SAM" id="Phobius"/>
    </source>
</evidence>
<feature type="transmembrane region" description="Helical" evidence="1">
    <location>
        <begin position="27"/>
        <end position="52"/>
    </location>
</feature>
<accession>A0A2P2P0B1</accession>
<proteinExistence type="predicted"/>